<dbReference type="EMBL" id="SELW01000166">
    <property type="protein sequence ID" value="TID30298.1"/>
    <property type="molecule type" value="Genomic_DNA"/>
</dbReference>
<dbReference type="AlphaFoldDB" id="A0A4T0X4E7"/>
<keyword evidence="2" id="KW-0456">Lyase</keyword>
<comment type="caution">
    <text evidence="3">The sequence shown here is derived from an EMBL/GenBank/DDBJ whole genome shotgun (WGS) entry which is preliminary data.</text>
</comment>
<dbReference type="SUPFAM" id="SSF160920">
    <property type="entry name" value="PSTPO5379-like"/>
    <property type="match status" value="1"/>
</dbReference>
<dbReference type="InterPro" id="IPR009906">
    <property type="entry name" value="D-Glu_cyclase"/>
</dbReference>
<keyword evidence="4" id="KW-1185">Reference proteome</keyword>
<dbReference type="Proteomes" id="UP000307173">
    <property type="component" value="Unassembled WGS sequence"/>
</dbReference>
<dbReference type="OrthoDB" id="10262538at2759"/>
<dbReference type="Pfam" id="PF07286">
    <property type="entry name" value="D-Glu_cyclase"/>
    <property type="match status" value="1"/>
</dbReference>
<gene>
    <name evidence="3" type="ORF">CANINC_001178</name>
</gene>
<sequence>MVPKTTTPTEFRALCRSNQFTDNSSGYASGFAQANILILPKEIASDFELLCKRNPVPCPLLGKTILGSATQLSCDYLIKDDNFDLRKDLPKYRIFENGELLSEKADVLSEWDMSSHIGFLIGCSFSFENALCKAGLTPRNMVENKNVSMYQTKKHLDPAGIFTNTTYVVSMRPYKPEDIETVRDVTRAFTKTHGEPIDWGYEAIERLGICDINIPEYGEPISIHPGEIPVFWGCGVTTQVAALKVSCKIRGKIMSHSPGHMLILDIKDSELNRDISSL</sequence>
<dbReference type="GO" id="GO:0047820">
    <property type="term" value="F:D-glutamate cyclase activity"/>
    <property type="evidence" value="ECO:0007669"/>
    <property type="project" value="TreeGrafter"/>
</dbReference>
<dbReference type="FunFam" id="3.30.2040.10:FF:000001">
    <property type="entry name" value="D-glutamate cyclase, mitochondrial"/>
    <property type="match status" value="1"/>
</dbReference>
<evidence type="ECO:0000313" key="3">
    <source>
        <dbReference type="EMBL" id="TID30298.1"/>
    </source>
</evidence>
<evidence type="ECO:0000256" key="2">
    <source>
        <dbReference type="ARBA" id="ARBA00023239"/>
    </source>
</evidence>
<organism evidence="3 4">
    <name type="scientific">Pichia inconspicua</name>
    <dbReference type="NCBI Taxonomy" id="52247"/>
    <lineage>
        <taxon>Eukaryota</taxon>
        <taxon>Fungi</taxon>
        <taxon>Dikarya</taxon>
        <taxon>Ascomycota</taxon>
        <taxon>Saccharomycotina</taxon>
        <taxon>Pichiomycetes</taxon>
        <taxon>Pichiales</taxon>
        <taxon>Pichiaceae</taxon>
        <taxon>Pichia</taxon>
    </lineage>
</organism>
<dbReference type="PANTHER" id="PTHR32022">
    <property type="entry name" value="D-GLUTAMATE CYCLASE, MITOCHONDRIAL"/>
    <property type="match status" value="1"/>
</dbReference>
<dbReference type="PANTHER" id="PTHR32022:SF10">
    <property type="entry name" value="D-GLUTAMATE CYCLASE, MITOCHONDRIAL"/>
    <property type="match status" value="1"/>
</dbReference>
<protein>
    <recommendedName>
        <fullName evidence="5">DUF1445 domain-containing protein</fullName>
    </recommendedName>
</protein>
<dbReference type="Gene3D" id="3.30.2040.10">
    <property type="entry name" value="PSTPO5379-like domain"/>
    <property type="match status" value="1"/>
</dbReference>
<accession>A0A4T0X4E7</accession>
<evidence type="ECO:0000256" key="1">
    <source>
        <dbReference type="ARBA" id="ARBA00007896"/>
    </source>
</evidence>
<evidence type="ECO:0000313" key="4">
    <source>
        <dbReference type="Proteomes" id="UP000307173"/>
    </source>
</evidence>
<proteinExistence type="inferred from homology"/>
<dbReference type="InterPro" id="IPR038021">
    <property type="entry name" value="Putative_hydro-lyase"/>
</dbReference>
<reference evidence="3 4" key="1">
    <citation type="journal article" date="2019" name="Front. Genet.">
        <title>Whole-Genome Sequencing of the Opportunistic Yeast Pathogen Candida inconspicua Uncovers Its Hybrid Origin.</title>
        <authorList>
            <person name="Mixao V."/>
            <person name="Hansen A.P."/>
            <person name="Saus E."/>
            <person name="Boekhout T."/>
            <person name="Lass-Florl C."/>
            <person name="Gabaldon T."/>
        </authorList>
    </citation>
    <scope>NUCLEOTIDE SEQUENCE [LARGE SCALE GENOMIC DNA]</scope>
    <source>
        <strain evidence="3 4">CBS 180</strain>
    </source>
</reference>
<evidence type="ECO:0008006" key="5">
    <source>
        <dbReference type="Google" id="ProtNLM"/>
    </source>
</evidence>
<dbReference type="Gene3D" id="3.40.1640.10">
    <property type="entry name" value="PSTPO5379-like"/>
    <property type="match status" value="1"/>
</dbReference>
<comment type="similarity">
    <text evidence="1">Belongs to the D-glutamate cyclase family.</text>
</comment>
<dbReference type="STRING" id="52247.A0A4T0X4E7"/>
<name>A0A4T0X4E7_9ASCO</name>
<dbReference type="GO" id="GO:0006536">
    <property type="term" value="P:glutamate metabolic process"/>
    <property type="evidence" value="ECO:0007669"/>
    <property type="project" value="TreeGrafter"/>
</dbReference>